<dbReference type="PROSITE" id="PS51257">
    <property type="entry name" value="PROKAR_LIPOPROTEIN"/>
    <property type="match status" value="1"/>
</dbReference>
<dbReference type="RefSeq" id="WP_264793559.1">
    <property type="nucleotide sequence ID" value="NZ_AP026867.1"/>
</dbReference>
<reference evidence="1" key="1">
    <citation type="submission" date="2022-09" db="EMBL/GenBank/DDBJ databases">
        <title>Aureispira anguillicida sp. nov., isolated from Leptocephalus of Japanese eel Anguilla japonica.</title>
        <authorList>
            <person name="Yuasa K."/>
            <person name="Mekata T."/>
            <person name="Ikunari K."/>
        </authorList>
    </citation>
    <scope>NUCLEOTIDE SEQUENCE</scope>
    <source>
        <strain evidence="1">EL160426</strain>
    </source>
</reference>
<keyword evidence="2" id="KW-1185">Reference proteome</keyword>
<accession>A0A915YG31</accession>
<proteinExistence type="predicted"/>
<sequence>MLKLLLLIISFIFIVGCTETTNSIKTNAPIKKPHTTQENALLKSFLIKLYPHESIDEDHIKKIQHWHLSLPQKVLEKIDQQQIIIKISAKRAKNYLNDKELAKIQEDLQYYEETLHKIIGDINLYPIALITTNIAYQKTEENYLEISLIEICGD</sequence>
<name>A0A915YG31_9BACT</name>
<evidence type="ECO:0000313" key="2">
    <source>
        <dbReference type="Proteomes" id="UP001060919"/>
    </source>
</evidence>
<dbReference type="Proteomes" id="UP001060919">
    <property type="component" value="Chromosome"/>
</dbReference>
<gene>
    <name evidence="1" type="ORF">AsAng_0032160</name>
</gene>
<protein>
    <submittedName>
        <fullName evidence="1">Uncharacterized protein</fullName>
    </submittedName>
</protein>
<dbReference type="EMBL" id="AP026867">
    <property type="protein sequence ID" value="BDS12493.1"/>
    <property type="molecule type" value="Genomic_DNA"/>
</dbReference>
<dbReference type="AlphaFoldDB" id="A0A915YG31"/>
<dbReference type="KEGG" id="aup:AsAng_0032160"/>
<organism evidence="1 2">
    <name type="scientific">Aureispira anguillae</name>
    <dbReference type="NCBI Taxonomy" id="2864201"/>
    <lineage>
        <taxon>Bacteria</taxon>
        <taxon>Pseudomonadati</taxon>
        <taxon>Bacteroidota</taxon>
        <taxon>Saprospiria</taxon>
        <taxon>Saprospirales</taxon>
        <taxon>Saprospiraceae</taxon>
        <taxon>Aureispira</taxon>
    </lineage>
</organism>
<evidence type="ECO:0000313" key="1">
    <source>
        <dbReference type="EMBL" id="BDS12493.1"/>
    </source>
</evidence>